<keyword evidence="2" id="KW-1133">Transmembrane helix</keyword>
<protein>
    <submittedName>
        <fullName evidence="4">ATP-binding protein</fullName>
    </submittedName>
</protein>
<accession>A0A4Y8KQC8</accession>
<feature type="domain" description="Histidine kinase/HSP90-like ATPase" evidence="3">
    <location>
        <begin position="331"/>
        <end position="425"/>
    </location>
</feature>
<dbReference type="Pfam" id="PF02518">
    <property type="entry name" value="HATPase_c"/>
    <property type="match status" value="1"/>
</dbReference>
<feature type="transmembrane region" description="Helical" evidence="2">
    <location>
        <begin position="76"/>
        <end position="98"/>
    </location>
</feature>
<dbReference type="AlphaFoldDB" id="A0A4Y8KQC8"/>
<keyword evidence="4" id="KW-0547">Nucleotide-binding</keyword>
<name>A0A4Y8KQC8_9MICO</name>
<feature type="transmembrane region" description="Helical" evidence="2">
    <location>
        <begin position="47"/>
        <end position="64"/>
    </location>
</feature>
<proteinExistence type="predicted"/>
<keyword evidence="2" id="KW-0472">Membrane</keyword>
<sequence length="468" mass="49368">MSKRTAADARPSLVTLRPRQTNAASENLLGEGSRPRNPLSRAQIETVLSRSVAGISVIFALQSMPTVLQQYDEHQAVGAAAMAIALGLAIAFVVVATVCKVWVRVSTSIVAVFYLIAIAVWPVAIGHVPVDVSDKPWLWYLCTVATSCAAIGFRLRWAAIYTVVAPVAYGVVRMHPSGGGADLLLASLDVLYAVLLGQVVLIIITMLRTASSNVDLAQSNALTQYLYSVRQHATEVERVEVDSIVHDSVLATLLSAAGARTDKGAELAATMAANAVARLLEASTARPDDEALVPFARLCERLRHEVAASPVPFSFVDRSEPRFTLPEQVSEALFAAALQAMVNSVQHAGGTESRVSRALALTASAADGCRVEIADSGVGFDASLVPEERLGLRVSIQERVASVGGFVCVRTNVGQGTIITLSWPRPAEQLPIEVEAAAGFPSLGLQDDPPPPAVQNDPAQPAVSGDAS</sequence>
<evidence type="ECO:0000256" key="1">
    <source>
        <dbReference type="SAM" id="MobiDB-lite"/>
    </source>
</evidence>
<dbReference type="Gene3D" id="3.30.565.10">
    <property type="entry name" value="Histidine kinase-like ATPase, C-terminal domain"/>
    <property type="match status" value="1"/>
</dbReference>
<feature type="region of interest" description="Disordered" evidence="1">
    <location>
        <begin position="439"/>
        <end position="468"/>
    </location>
</feature>
<dbReference type="EMBL" id="SOHQ01000032">
    <property type="protein sequence ID" value="TFD77086.1"/>
    <property type="molecule type" value="Genomic_DNA"/>
</dbReference>
<comment type="caution">
    <text evidence="4">The sequence shown here is derived from an EMBL/GenBank/DDBJ whole genome shotgun (WGS) entry which is preliminary data.</text>
</comment>
<reference evidence="4 5" key="1">
    <citation type="submission" date="2019-03" db="EMBL/GenBank/DDBJ databases">
        <title>Genomics of glacier-inhabiting Cryobacterium strains.</title>
        <authorList>
            <person name="Liu Q."/>
            <person name="Xin Y.-H."/>
        </authorList>
    </citation>
    <scope>NUCLEOTIDE SEQUENCE [LARGE SCALE GENOMIC DNA]</scope>
    <source>
        <strain evidence="4 5">CGMCC 1.4292</strain>
    </source>
</reference>
<evidence type="ECO:0000259" key="3">
    <source>
        <dbReference type="Pfam" id="PF02518"/>
    </source>
</evidence>
<dbReference type="Proteomes" id="UP000298218">
    <property type="component" value="Unassembled WGS sequence"/>
</dbReference>
<organism evidence="4 5">
    <name type="scientific">Cryobacterium psychrophilum</name>
    <dbReference type="NCBI Taxonomy" id="41988"/>
    <lineage>
        <taxon>Bacteria</taxon>
        <taxon>Bacillati</taxon>
        <taxon>Actinomycetota</taxon>
        <taxon>Actinomycetes</taxon>
        <taxon>Micrococcales</taxon>
        <taxon>Microbacteriaceae</taxon>
        <taxon>Cryobacterium</taxon>
    </lineage>
</organism>
<dbReference type="SUPFAM" id="SSF55874">
    <property type="entry name" value="ATPase domain of HSP90 chaperone/DNA topoisomerase II/histidine kinase"/>
    <property type="match status" value="1"/>
</dbReference>
<dbReference type="OrthoDB" id="144293at2"/>
<evidence type="ECO:0000256" key="2">
    <source>
        <dbReference type="SAM" id="Phobius"/>
    </source>
</evidence>
<dbReference type="InterPro" id="IPR003594">
    <property type="entry name" value="HATPase_dom"/>
</dbReference>
<feature type="transmembrane region" description="Helical" evidence="2">
    <location>
        <begin position="105"/>
        <end position="125"/>
    </location>
</feature>
<evidence type="ECO:0000313" key="5">
    <source>
        <dbReference type="Proteomes" id="UP000298218"/>
    </source>
</evidence>
<keyword evidence="2" id="KW-0812">Transmembrane</keyword>
<keyword evidence="5" id="KW-1185">Reference proteome</keyword>
<dbReference type="RefSeq" id="WP_134173443.1">
    <property type="nucleotide sequence ID" value="NZ_SODI01000001.1"/>
</dbReference>
<dbReference type="InterPro" id="IPR036890">
    <property type="entry name" value="HATPase_C_sf"/>
</dbReference>
<gene>
    <name evidence="4" type="ORF">E3T53_12535</name>
</gene>
<evidence type="ECO:0000313" key="4">
    <source>
        <dbReference type="EMBL" id="TFD77086.1"/>
    </source>
</evidence>
<feature type="transmembrane region" description="Helical" evidence="2">
    <location>
        <begin position="183"/>
        <end position="207"/>
    </location>
</feature>
<keyword evidence="4" id="KW-0067">ATP-binding</keyword>
<dbReference type="GO" id="GO:0005524">
    <property type="term" value="F:ATP binding"/>
    <property type="evidence" value="ECO:0007669"/>
    <property type="project" value="UniProtKB-KW"/>
</dbReference>